<keyword evidence="3" id="KW-1185">Reference proteome</keyword>
<feature type="compositionally biased region" description="Low complexity" evidence="1">
    <location>
        <begin position="131"/>
        <end position="141"/>
    </location>
</feature>
<dbReference type="EMBL" id="JAKOGI010000695">
    <property type="protein sequence ID" value="KAJ8431345.1"/>
    <property type="molecule type" value="Genomic_DNA"/>
</dbReference>
<gene>
    <name evidence="2" type="ORF">Cgig2_033187</name>
</gene>
<proteinExistence type="predicted"/>
<reference evidence="2" key="1">
    <citation type="submission" date="2022-04" db="EMBL/GenBank/DDBJ databases">
        <title>Carnegiea gigantea Genome sequencing and assembly v2.</title>
        <authorList>
            <person name="Copetti D."/>
            <person name="Sanderson M.J."/>
            <person name="Burquez A."/>
            <person name="Wojciechowski M.F."/>
        </authorList>
    </citation>
    <scope>NUCLEOTIDE SEQUENCE</scope>
    <source>
        <strain evidence="2">SGP5-SGP5p</strain>
        <tissue evidence="2">Aerial part</tissue>
    </source>
</reference>
<feature type="compositionally biased region" description="Low complexity" evidence="1">
    <location>
        <begin position="114"/>
        <end position="123"/>
    </location>
</feature>
<feature type="region of interest" description="Disordered" evidence="1">
    <location>
        <begin position="114"/>
        <end position="158"/>
    </location>
</feature>
<evidence type="ECO:0000256" key="1">
    <source>
        <dbReference type="SAM" id="MobiDB-lite"/>
    </source>
</evidence>
<evidence type="ECO:0000313" key="2">
    <source>
        <dbReference type="EMBL" id="KAJ8431345.1"/>
    </source>
</evidence>
<protein>
    <submittedName>
        <fullName evidence="2">Uncharacterized protein</fullName>
    </submittedName>
</protein>
<dbReference type="AlphaFoldDB" id="A0A9Q1JUK5"/>
<name>A0A9Q1JUK5_9CARY</name>
<sequence length="158" mass="17523">MFLIMLKTVHNEKIIDEFLDTTEPALRMAGDQMAEHGLPVQPKDPQDPPPAPGSPQGGDLPVPSPPAPELLIDDEGYDTHILYIWAGDNVYYIWGEKDDDGASDSDSVISMINIPNSPEIIEISSEEEDSWTSGSETSNSSDPDYQPRGWNQRRKREG</sequence>
<evidence type="ECO:0000313" key="3">
    <source>
        <dbReference type="Proteomes" id="UP001153076"/>
    </source>
</evidence>
<organism evidence="2 3">
    <name type="scientific">Carnegiea gigantea</name>
    <dbReference type="NCBI Taxonomy" id="171969"/>
    <lineage>
        <taxon>Eukaryota</taxon>
        <taxon>Viridiplantae</taxon>
        <taxon>Streptophyta</taxon>
        <taxon>Embryophyta</taxon>
        <taxon>Tracheophyta</taxon>
        <taxon>Spermatophyta</taxon>
        <taxon>Magnoliopsida</taxon>
        <taxon>eudicotyledons</taxon>
        <taxon>Gunneridae</taxon>
        <taxon>Pentapetalae</taxon>
        <taxon>Caryophyllales</taxon>
        <taxon>Cactineae</taxon>
        <taxon>Cactaceae</taxon>
        <taxon>Cactoideae</taxon>
        <taxon>Echinocereeae</taxon>
        <taxon>Carnegiea</taxon>
    </lineage>
</organism>
<dbReference type="Proteomes" id="UP001153076">
    <property type="component" value="Unassembled WGS sequence"/>
</dbReference>
<accession>A0A9Q1JUK5</accession>
<comment type="caution">
    <text evidence="2">The sequence shown here is derived from an EMBL/GenBank/DDBJ whole genome shotgun (WGS) entry which is preliminary data.</text>
</comment>
<feature type="region of interest" description="Disordered" evidence="1">
    <location>
        <begin position="30"/>
        <end position="73"/>
    </location>
</feature>